<name>A0A3D8M6S1_9ALTE</name>
<evidence type="ECO:0000256" key="2">
    <source>
        <dbReference type="ARBA" id="ARBA00022730"/>
    </source>
</evidence>
<dbReference type="SMART" id="SM00463">
    <property type="entry name" value="SMR"/>
    <property type="match status" value="1"/>
</dbReference>
<feature type="domain" description="Smr" evidence="6">
    <location>
        <begin position="87"/>
        <end position="162"/>
    </location>
</feature>
<dbReference type="PROSITE" id="PS50828">
    <property type="entry name" value="SMR"/>
    <property type="match status" value="1"/>
</dbReference>
<evidence type="ECO:0000256" key="5">
    <source>
        <dbReference type="ARBA" id="ARBA00022884"/>
    </source>
</evidence>
<dbReference type="NCBIfam" id="NF003432">
    <property type="entry name" value="PRK04946.1"/>
    <property type="match status" value="1"/>
</dbReference>
<evidence type="ECO:0000313" key="8">
    <source>
        <dbReference type="Proteomes" id="UP000256561"/>
    </source>
</evidence>
<organism evidence="7 8">
    <name type="scientific">Alteromonas aestuariivivens</name>
    <dbReference type="NCBI Taxonomy" id="1938339"/>
    <lineage>
        <taxon>Bacteria</taxon>
        <taxon>Pseudomonadati</taxon>
        <taxon>Pseudomonadota</taxon>
        <taxon>Gammaproteobacteria</taxon>
        <taxon>Alteromonadales</taxon>
        <taxon>Alteromonadaceae</taxon>
        <taxon>Alteromonas/Salinimonas group</taxon>
        <taxon>Alteromonas</taxon>
    </lineage>
</organism>
<dbReference type="SUPFAM" id="SSF160443">
    <property type="entry name" value="SMR domain-like"/>
    <property type="match status" value="1"/>
</dbReference>
<accession>A0A3D8M6S1</accession>
<keyword evidence="5" id="KW-0694">RNA-binding</keyword>
<keyword evidence="8" id="KW-1185">Reference proteome</keyword>
<dbReference type="Proteomes" id="UP000256561">
    <property type="component" value="Unassembled WGS sequence"/>
</dbReference>
<dbReference type="GO" id="GO:0016787">
    <property type="term" value="F:hydrolase activity"/>
    <property type="evidence" value="ECO:0007669"/>
    <property type="project" value="UniProtKB-KW"/>
</dbReference>
<keyword evidence="4" id="KW-0378">Hydrolase</keyword>
<comment type="caution">
    <text evidence="7">The sequence shown here is derived from an EMBL/GenBank/DDBJ whole genome shotgun (WGS) entry which is preliminary data.</text>
</comment>
<keyword evidence="1" id="KW-0540">Nuclease</keyword>
<dbReference type="PANTHER" id="PTHR35562:SF1">
    <property type="entry name" value="UPF0115 PROTEIN YFCN"/>
    <property type="match status" value="1"/>
</dbReference>
<evidence type="ECO:0000256" key="3">
    <source>
        <dbReference type="ARBA" id="ARBA00022759"/>
    </source>
</evidence>
<dbReference type="EMBL" id="QRHA01000007">
    <property type="protein sequence ID" value="RDV25270.1"/>
    <property type="molecule type" value="Genomic_DNA"/>
</dbReference>
<dbReference type="AlphaFoldDB" id="A0A3D8M6S1"/>
<evidence type="ECO:0000256" key="1">
    <source>
        <dbReference type="ARBA" id="ARBA00022722"/>
    </source>
</evidence>
<gene>
    <name evidence="7" type="ORF">DXV75_11105</name>
</gene>
<evidence type="ECO:0000313" key="7">
    <source>
        <dbReference type="EMBL" id="RDV25270.1"/>
    </source>
</evidence>
<dbReference type="InterPro" id="IPR036063">
    <property type="entry name" value="Smr_dom_sf"/>
</dbReference>
<proteinExistence type="predicted"/>
<dbReference type="InterPro" id="IPR002625">
    <property type="entry name" value="Smr_dom"/>
</dbReference>
<dbReference type="GO" id="GO:0004519">
    <property type="term" value="F:endonuclease activity"/>
    <property type="evidence" value="ECO:0007669"/>
    <property type="project" value="UniProtKB-KW"/>
</dbReference>
<keyword evidence="3 7" id="KW-0255">Endonuclease</keyword>
<evidence type="ECO:0000256" key="4">
    <source>
        <dbReference type="ARBA" id="ARBA00022801"/>
    </source>
</evidence>
<evidence type="ECO:0000259" key="6">
    <source>
        <dbReference type="PROSITE" id="PS50828"/>
    </source>
</evidence>
<dbReference type="GO" id="GO:0019843">
    <property type="term" value="F:rRNA binding"/>
    <property type="evidence" value="ECO:0007669"/>
    <property type="project" value="UniProtKB-KW"/>
</dbReference>
<sequence length="170" mass="18794">MSGVKPLSQDKLAPLNKWKLAKKSSSASAGARRQSAAKRQTAASFAFSDVYQAALSDEGPVRYCREDVATHALKRLRRGDFYPELVLDLHGLDKENTKLELSALLYTAHKEMIDCVAVVHGIGQGVLKRALPHYLIQHPHVMAFHQAPLEYGGQGALLVLVETREPPQKR</sequence>
<reference evidence="8" key="1">
    <citation type="submission" date="2018-08" db="EMBL/GenBank/DDBJ databases">
        <authorList>
            <person name="Zhang J."/>
            <person name="Du Z.-J."/>
        </authorList>
    </citation>
    <scope>NUCLEOTIDE SEQUENCE [LARGE SCALE GENOMIC DNA]</scope>
    <source>
        <strain evidence="8">KCTC 52655</strain>
    </source>
</reference>
<dbReference type="OrthoDB" id="5795446at2"/>
<dbReference type="PANTHER" id="PTHR35562">
    <property type="entry name" value="DNA ENDONUCLEASE SMRA-RELATED"/>
    <property type="match status" value="1"/>
</dbReference>
<dbReference type="Pfam" id="PF01713">
    <property type="entry name" value="Smr"/>
    <property type="match status" value="1"/>
</dbReference>
<dbReference type="InterPro" id="IPR022990">
    <property type="entry name" value="SmrB-like"/>
</dbReference>
<protein>
    <submittedName>
        <fullName evidence="7">Endonuclease SmrB</fullName>
    </submittedName>
</protein>
<dbReference type="Gene3D" id="3.30.1370.110">
    <property type="match status" value="1"/>
</dbReference>
<keyword evidence="2" id="KW-0699">rRNA-binding</keyword>